<feature type="domain" description="NADP-dependent oxidoreductase" evidence="1">
    <location>
        <begin position="16"/>
        <end position="184"/>
    </location>
</feature>
<dbReference type="RefSeq" id="WP_130160140.1">
    <property type="nucleotide sequence ID" value="NZ_SGIS01000052.1"/>
</dbReference>
<protein>
    <submittedName>
        <fullName evidence="2">Aldo/keto reductase</fullName>
    </submittedName>
</protein>
<evidence type="ECO:0000313" key="2">
    <source>
        <dbReference type="EMBL" id="RZF60741.1"/>
    </source>
</evidence>
<dbReference type="Pfam" id="PF00248">
    <property type="entry name" value="Aldo_ket_red"/>
    <property type="match status" value="1"/>
</dbReference>
<dbReference type="EMBL" id="SGIS01000052">
    <property type="protein sequence ID" value="RZF60741.1"/>
    <property type="molecule type" value="Genomic_DNA"/>
</dbReference>
<dbReference type="Gene3D" id="3.20.20.100">
    <property type="entry name" value="NADP-dependent oxidoreductase domain"/>
    <property type="match status" value="1"/>
</dbReference>
<comment type="caution">
    <text evidence="2">The sequence shown here is derived from an EMBL/GenBank/DDBJ whole genome shotgun (WGS) entry which is preliminary data.</text>
</comment>
<sequence length="319" mass="33185">MRQIELPGTTLRSSILGMGCASLGSRYGTSTGLRALEAAFDRGITWYDVAPAYGAGEAEPILARFLKGKRDQVNICTKAGLLPPHQGYAKRLLMPVARPVVAKLKGLRSTIRQSGATANTRLPITPQMIETSITRSLVRLGTDRVEIFALHDPAPQDVNRDDVLRALERVIARGQARYIAVAGELPAALAGAASGHFSLIQTADDPATDPLDNILATAPGPIATVSHSVLGAGGVQARLAARLAGAPEWLTAARAAGFDGTTETVAAQLLLARAFVANGSGPVLASMFGAGHLAINITATRHNAVIGAAARSLVREALA</sequence>
<organism evidence="2 3">
    <name type="scientific">Sphingomonas populi</name>
    <dbReference type="NCBI Taxonomy" id="2484750"/>
    <lineage>
        <taxon>Bacteria</taxon>
        <taxon>Pseudomonadati</taxon>
        <taxon>Pseudomonadota</taxon>
        <taxon>Alphaproteobacteria</taxon>
        <taxon>Sphingomonadales</taxon>
        <taxon>Sphingomonadaceae</taxon>
        <taxon>Sphingomonas</taxon>
    </lineage>
</organism>
<name>A0A4Q6XLI3_9SPHN</name>
<evidence type="ECO:0000259" key="1">
    <source>
        <dbReference type="Pfam" id="PF00248"/>
    </source>
</evidence>
<evidence type="ECO:0000313" key="3">
    <source>
        <dbReference type="Proteomes" id="UP000292085"/>
    </source>
</evidence>
<dbReference type="Proteomes" id="UP000292085">
    <property type="component" value="Unassembled WGS sequence"/>
</dbReference>
<dbReference type="InterPro" id="IPR023210">
    <property type="entry name" value="NADP_OxRdtase_dom"/>
</dbReference>
<proteinExistence type="predicted"/>
<reference evidence="2 3" key="1">
    <citation type="submission" date="2019-02" db="EMBL/GenBank/DDBJ databases">
        <authorList>
            <person name="Li Y."/>
        </authorList>
    </citation>
    <scope>NUCLEOTIDE SEQUENCE [LARGE SCALE GENOMIC DNA]</scope>
    <source>
        <strain evidence="2 3">3-7</strain>
    </source>
</reference>
<dbReference type="SUPFAM" id="SSF51430">
    <property type="entry name" value="NAD(P)-linked oxidoreductase"/>
    <property type="match status" value="1"/>
</dbReference>
<dbReference type="InterPro" id="IPR036812">
    <property type="entry name" value="NAD(P)_OxRdtase_dom_sf"/>
</dbReference>
<dbReference type="PANTHER" id="PTHR43312:SF1">
    <property type="entry name" value="NADP-DEPENDENT OXIDOREDUCTASE DOMAIN-CONTAINING PROTEIN"/>
    <property type="match status" value="1"/>
</dbReference>
<keyword evidence="3" id="KW-1185">Reference proteome</keyword>
<dbReference type="PANTHER" id="PTHR43312">
    <property type="entry name" value="D-THREO-ALDOSE 1-DEHYDROGENASE"/>
    <property type="match status" value="1"/>
</dbReference>
<dbReference type="OrthoDB" id="9768851at2"/>
<dbReference type="InterPro" id="IPR053135">
    <property type="entry name" value="AKR2_Oxidoreductase"/>
</dbReference>
<gene>
    <name evidence="2" type="ORF">EWE75_21465</name>
</gene>
<dbReference type="AlphaFoldDB" id="A0A4Q6XLI3"/>
<accession>A0A4Q6XLI3</accession>